<proteinExistence type="predicted"/>
<evidence type="ECO:0000313" key="1">
    <source>
        <dbReference type="EMBL" id="EEX19189.1"/>
    </source>
</evidence>
<accession>C9MMY9</accession>
<evidence type="ECO:0000313" key="2">
    <source>
        <dbReference type="Proteomes" id="UP000003327"/>
    </source>
</evidence>
<dbReference type="Proteomes" id="UP000003327">
    <property type="component" value="Unassembled WGS sequence"/>
</dbReference>
<dbReference type="EMBL" id="ACVA01000019">
    <property type="protein sequence ID" value="EEX19189.1"/>
    <property type="molecule type" value="Genomic_DNA"/>
</dbReference>
<protein>
    <submittedName>
        <fullName evidence="1">Uncharacterized protein</fullName>
    </submittedName>
</protein>
<comment type="caution">
    <text evidence="1">The sequence shown here is derived from an EMBL/GenBank/DDBJ whole genome shotgun (WGS) entry which is preliminary data.</text>
</comment>
<sequence length="44" mass="5119">MKEPFNPVETISFKMNYRLLTFLKKVFKSFDSNGKSSTFVLGKL</sequence>
<dbReference type="HOGENOM" id="CLU_3220356_0_0_10"/>
<keyword evidence="2" id="KW-1185">Reference proteome</keyword>
<gene>
    <name evidence="1" type="ORF">HMPREF0973_00974</name>
</gene>
<name>C9MMY9_9BACT</name>
<dbReference type="AlphaFoldDB" id="C9MMY9"/>
<organism evidence="1 2">
    <name type="scientific">Prevotella veroralis F0319</name>
    <dbReference type="NCBI Taxonomy" id="649761"/>
    <lineage>
        <taxon>Bacteria</taxon>
        <taxon>Pseudomonadati</taxon>
        <taxon>Bacteroidota</taxon>
        <taxon>Bacteroidia</taxon>
        <taxon>Bacteroidales</taxon>
        <taxon>Prevotellaceae</taxon>
        <taxon>Prevotella</taxon>
    </lineage>
</organism>
<reference evidence="1 2" key="1">
    <citation type="submission" date="2009-09" db="EMBL/GenBank/DDBJ databases">
        <authorList>
            <person name="Weinstock G."/>
            <person name="Sodergren E."/>
            <person name="Clifton S."/>
            <person name="Fulton L."/>
            <person name="Fulton B."/>
            <person name="Courtney L."/>
            <person name="Fronick C."/>
            <person name="Harrison M."/>
            <person name="Strong C."/>
            <person name="Farmer C."/>
            <person name="Delahaunty K."/>
            <person name="Markovic C."/>
            <person name="Hall O."/>
            <person name="Minx P."/>
            <person name="Tomlinson C."/>
            <person name="Mitreva M."/>
            <person name="Nelson J."/>
            <person name="Hou S."/>
            <person name="Wollam A."/>
            <person name="Pepin K.H."/>
            <person name="Johnson M."/>
            <person name="Bhonagiri V."/>
            <person name="Nash W.E."/>
            <person name="Warren W."/>
            <person name="Chinwalla A."/>
            <person name="Mardis E.R."/>
            <person name="Wilson R.K."/>
        </authorList>
    </citation>
    <scope>NUCLEOTIDE SEQUENCE [LARGE SCALE GENOMIC DNA]</scope>
    <source>
        <strain evidence="1 2">F0319</strain>
    </source>
</reference>